<proteinExistence type="predicted"/>
<organism evidence="1 2">
    <name type="scientific">Candidatus Pullibacteroides excrementavium</name>
    <dbReference type="NCBI Taxonomy" id="2840905"/>
    <lineage>
        <taxon>Bacteria</taxon>
        <taxon>Pseudomonadati</taxon>
        <taxon>Bacteroidota</taxon>
        <taxon>Bacteroidia</taxon>
        <taxon>Bacteroidales</taxon>
        <taxon>Candidatus Pullibacteroides</taxon>
    </lineage>
</organism>
<sequence>MATANKLFTNKTFGFQIKNESAEDITYALMDGSMDTLEEIKKRYPHVKALLADGEFFTGTDTKKATCTCKGDGSIKYFQKYFSSVPAQASTLDMVSSDKENFYTDIEIGTPNPCGIEQLQRKALSDYLGTQQYDQNRIIARNINIPLSAAHIVLFTVRANSTVVLTFTISALL</sequence>
<accession>A0A9D9H1W7</accession>
<evidence type="ECO:0000313" key="1">
    <source>
        <dbReference type="EMBL" id="MBO8431828.1"/>
    </source>
</evidence>
<dbReference type="AlphaFoldDB" id="A0A9D9H1W7"/>
<name>A0A9D9H1W7_9BACT</name>
<reference evidence="1" key="2">
    <citation type="journal article" date="2021" name="PeerJ">
        <title>Extensive microbial diversity within the chicken gut microbiome revealed by metagenomics and culture.</title>
        <authorList>
            <person name="Gilroy R."/>
            <person name="Ravi A."/>
            <person name="Getino M."/>
            <person name="Pursley I."/>
            <person name="Horton D.L."/>
            <person name="Alikhan N.F."/>
            <person name="Baker D."/>
            <person name="Gharbi K."/>
            <person name="Hall N."/>
            <person name="Watson M."/>
            <person name="Adriaenssens E.M."/>
            <person name="Foster-Nyarko E."/>
            <person name="Jarju S."/>
            <person name="Secka A."/>
            <person name="Antonio M."/>
            <person name="Oren A."/>
            <person name="Chaudhuri R.R."/>
            <person name="La Ragione R."/>
            <person name="Hildebrand F."/>
            <person name="Pallen M.J."/>
        </authorList>
    </citation>
    <scope>NUCLEOTIDE SEQUENCE</scope>
    <source>
        <strain evidence="1">2889</strain>
    </source>
</reference>
<gene>
    <name evidence="1" type="ORF">IAB08_00835</name>
</gene>
<protein>
    <submittedName>
        <fullName evidence="1">Uncharacterized protein</fullName>
    </submittedName>
</protein>
<comment type="caution">
    <text evidence="1">The sequence shown here is derived from an EMBL/GenBank/DDBJ whole genome shotgun (WGS) entry which is preliminary data.</text>
</comment>
<reference evidence="1" key="1">
    <citation type="submission" date="2020-10" db="EMBL/GenBank/DDBJ databases">
        <authorList>
            <person name="Gilroy R."/>
        </authorList>
    </citation>
    <scope>NUCLEOTIDE SEQUENCE</scope>
    <source>
        <strain evidence="1">2889</strain>
    </source>
</reference>
<evidence type="ECO:0000313" key="2">
    <source>
        <dbReference type="Proteomes" id="UP000823612"/>
    </source>
</evidence>
<dbReference type="EMBL" id="JADIMZ010000011">
    <property type="protein sequence ID" value="MBO8431828.1"/>
    <property type="molecule type" value="Genomic_DNA"/>
</dbReference>
<dbReference type="Proteomes" id="UP000823612">
    <property type="component" value="Unassembled WGS sequence"/>
</dbReference>